<evidence type="ECO:0000256" key="1">
    <source>
        <dbReference type="SAM" id="MobiDB-lite"/>
    </source>
</evidence>
<reference evidence="2 3" key="1">
    <citation type="journal article" date="2020" name="ISME J.">
        <title>Uncovering the hidden diversity of litter-decomposition mechanisms in mushroom-forming fungi.</title>
        <authorList>
            <person name="Floudas D."/>
            <person name="Bentzer J."/>
            <person name="Ahren D."/>
            <person name="Johansson T."/>
            <person name="Persson P."/>
            <person name="Tunlid A."/>
        </authorList>
    </citation>
    <scope>NUCLEOTIDE SEQUENCE [LARGE SCALE GENOMIC DNA]</scope>
    <source>
        <strain evidence="2 3">CBS 175.51</strain>
    </source>
</reference>
<evidence type="ECO:0000313" key="2">
    <source>
        <dbReference type="EMBL" id="KAF5323911.1"/>
    </source>
</evidence>
<organism evidence="2 3">
    <name type="scientific">Ephemerocybe angulata</name>
    <dbReference type="NCBI Taxonomy" id="980116"/>
    <lineage>
        <taxon>Eukaryota</taxon>
        <taxon>Fungi</taxon>
        <taxon>Dikarya</taxon>
        <taxon>Basidiomycota</taxon>
        <taxon>Agaricomycotina</taxon>
        <taxon>Agaricomycetes</taxon>
        <taxon>Agaricomycetidae</taxon>
        <taxon>Agaricales</taxon>
        <taxon>Agaricineae</taxon>
        <taxon>Psathyrellaceae</taxon>
        <taxon>Ephemerocybe</taxon>
    </lineage>
</organism>
<accession>A0A8H5BJC4</accession>
<sequence length="301" mass="32648">MNSSVNCSLNNRNREVYLSIRELSENLRSGARTTMQGAVQTLRYPMRTGIEQQPAANASDRHGILPCTTSLRSCLRPLQLDATTSRNVPPLLLPAVSAHAHEQPLNLDSGTIGEVVLAADSHRGWKKALASSSSPATSTSELAAVCNQREDVGFRSPTPCEPCPKAETGELDACRHSRLSLFKLQPRPAISPPSTTCDSRLLSHASDPGHASKPASVIELSSLFFLYASDLRAQRPALHQPPSLLQLLYSSDHPPVQTALEDKISDMRKHHTTSSLSPPTARLGDLPPTLMHRFPPTPLNV</sequence>
<proteinExistence type="predicted"/>
<feature type="region of interest" description="Disordered" evidence="1">
    <location>
        <begin position="267"/>
        <end position="301"/>
    </location>
</feature>
<name>A0A8H5BJC4_9AGAR</name>
<dbReference type="AlphaFoldDB" id="A0A8H5BJC4"/>
<gene>
    <name evidence="2" type="ORF">D9611_008310</name>
</gene>
<dbReference type="Proteomes" id="UP000541558">
    <property type="component" value="Unassembled WGS sequence"/>
</dbReference>
<dbReference type="OrthoDB" id="3124623at2759"/>
<evidence type="ECO:0000313" key="3">
    <source>
        <dbReference type="Proteomes" id="UP000541558"/>
    </source>
</evidence>
<protein>
    <submittedName>
        <fullName evidence="2">Uncharacterized protein</fullName>
    </submittedName>
</protein>
<dbReference type="EMBL" id="JAACJK010000165">
    <property type="protein sequence ID" value="KAF5323911.1"/>
    <property type="molecule type" value="Genomic_DNA"/>
</dbReference>
<keyword evidence="3" id="KW-1185">Reference proteome</keyword>
<comment type="caution">
    <text evidence="2">The sequence shown here is derived from an EMBL/GenBank/DDBJ whole genome shotgun (WGS) entry which is preliminary data.</text>
</comment>